<sequence length="304" mass="35021">MVAGLNVCLEAVPHRKLGTMVRGRRRTKAPQVKTRLEESDFQDKLPFSTPIAKITSYFNNDLKEDSTEIPARMSPRKQPSTMTVLQQPNCIVKRSPHRIEMKPEEVQNKRKTQKARRKVNQETKSQDCKNSKLTDYFPVRRSVRKTKKTVLEERQKNIENAVICEREDGLEVHVFPNKGRGIIATRAFARGDYVVEYAGELITSDEAKTREALYAQDQNTGCYMYYFVYKNTQYCVDATPESKRLGRLVNHSRNGNLITKTVLVGDRPRLVLIANQDINVGDELTYDYGDRSKESLRHHPWLAT</sequence>
<evidence type="ECO:0000256" key="8">
    <source>
        <dbReference type="ARBA" id="ARBA00022853"/>
    </source>
</evidence>
<evidence type="ECO:0000256" key="4">
    <source>
        <dbReference type="ARBA" id="ARBA00022454"/>
    </source>
</evidence>
<feature type="domain" description="SET" evidence="14">
    <location>
        <begin position="168"/>
        <end position="289"/>
    </location>
</feature>
<dbReference type="InterPro" id="IPR016858">
    <property type="entry name" value="KMT5A-like"/>
</dbReference>
<dbReference type="CDD" id="cd10528">
    <property type="entry name" value="SET_SETD8"/>
    <property type="match status" value="1"/>
</dbReference>
<evidence type="ECO:0000256" key="11">
    <source>
        <dbReference type="ARBA" id="ARBA00023242"/>
    </source>
</evidence>
<evidence type="ECO:0000313" key="15">
    <source>
        <dbReference type="EMBL" id="JAI53121.1"/>
    </source>
</evidence>
<dbReference type="InterPro" id="IPR047266">
    <property type="entry name" value="KMT5A-like_SET"/>
</dbReference>
<dbReference type="InterPro" id="IPR051760">
    <property type="entry name" value="KMT5A"/>
</dbReference>
<keyword evidence="6 15" id="KW-0808">Transferase</keyword>
<keyword evidence="9" id="KW-0805">Transcription regulation</keyword>
<dbReference type="Gene3D" id="2.170.270.10">
    <property type="entry name" value="SET domain"/>
    <property type="match status" value="1"/>
</dbReference>
<keyword evidence="11" id="KW-0539">Nucleus</keyword>
<keyword evidence="7" id="KW-0949">S-adenosyl-L-methionine</keyword>
<dbReference type="GO" id="GO:0005700">
    <property type="term" value="C:polytene chromosome"/>
    <property type="evidence" value="ECO:0007669"/>
    <property type="project" value="TreeGrafter"/>
</dbReference>
<evidence type="ECO:0000256" key="13">
    <source>
        <dbReference type="SAM" id="MobiDB-lite"/>
    </source>
</evidence>
<accession>A0A0P4VKT7</accession>
<keyword evidence="10" id="KW-0804">Transcription</keyword>
<dbReference type="PROSITE" id="PS50280">
    <property type="entry name" value="SET"/>
    <property type="match status" value="1"/>
</dbReference>
<dbReference type="GO" id="GO:0043516">
    <property type="term" value="P:regulation of DNA damage response, signal transduction by p53 class mediator"/>
    <property type="evidence" value="ECO:0007669"/>
    <property type="project" value="TreeGrafter"/>
</dbReference>
<dbReference type="SUPFAM" id="SSF82199">
    <property type="entry name" value="SET domain"/>
    <property type="match status" value="1"/>
</dbReference>
<evidence type="ECO:0000256" key="1">
    <source>
        <dbReference type="ARBA" id="ARBA00004123"/>
    </source>
</evidence>
<evidence type="ECO:0000256" key="3">
    <source>
        <dbReference type="ARBA" id="ARBA00012187"/>
    </source>
</evidence>
<feature type="region of interest" description="Disordered" evidence="13">
    <location>
        <begin position="103"/>
        <end position="127"/>
    </location>
</feature>
<dbReference type="Pfam" id="PF00856">
    <property type="entry name" value="SET"/>
    <property type="match status" value="1"/>
</dbReference>
<dbReference type="GO" id="GO:0005634">
    <property type="term" value="C:nucleus"/>
    <property type="evidence" value="ECO:0007669"/>
    <property type="project" value="UniProtKB-SubCell"/>
</dbReference>
<evidence type="ECO:0000256" key="5">
    <source>
        <dbReference type="ARBA" id="ARBA00022603"/>
    </source>
</evidence>
<evidence type="ECO:0000256" key="6">
    <source>
        <dbReference type="ARBA" id="ARBA00022679"/>
    </source>
</evidence>
<dbReference type="PANTHER" id="PTHR46167:SF1">
    <property type="entry name" value="N-LYSINE METHYLTRANSFERASE KMT5A"/>
    <property type="match status" value="1"/>
</dbReference>
<evidence type="ECO:0000256" key="7">
    <source>
        <dbReference type="ARBA" id="ARBA00022691"/>
    </source>
</evidence>
<dbReference type="PANTHER" id="PTHR46167">
    <property type="entry name" value="N-LYSINE METHYLTRANSFERASE KMT5A"/>
    <property type="match status" value="1"/>
</dbReference>
<reference evidence="15" key="1">
    <citation type="journal article" date="2016" name="PLoS Negl. Trop. Dis.">
        <title>A Deep Insight into the Sialome of Rhodnius neglectus, a Vector of Chagas Disease.</title>
        <authorList>
            <person name="Santiago P.B."/>
            <person name="Assumpcao T.C."/>
            <person name="Araujo C.N."/>
            <person name="Bastos I.M."/>
            <person name="Neves D."/>
            <person name="Silva I.G."/>
            <person name="Charneau S."/>
            <person name="Queiroz R.M."/>
            <person name="Raiol T."/>
            <person name="Oliveira J.V."/>
            <person name="Sousa M.V."/>
            <person name="Calvo E."/>
            <person name="Ribeiro J.M."/>
            <person name="Santana J.M."/>
        </authorList>
    </citation>
    <scope>NUCLEOTIDE SEQUENCE</scope>
    <source>
        <tissue evidence="15">Salivary glands</tissue>
    </source>
</reference>
<dbReference type="AlphaFoldDB" id="A0A0P4VKT7"/>
<name>A0A0P4VKT7_9HEMI</name>
<dbReference type="InterPro" id="IPR046341">
    <property type="entry name" value="SET_dom_sf"/>
</dbReference>
<protein>
    <recommendedName>
        <fullName evidence="3">[histone H4]-lysine(20) N-methyltransferase</fullName>
        <ecNumber evidence="3">2.1.1.361</ecNumber>
    </recommendedName>
</protein>
<evidence type="ECO:0000256" key="10">
    <source>
        <dbReference type="ARBA" id="ARBA00023163"/>
    </source>
</evidence>
<evidence type="ECO:0000259" key="14">
    <source>
        <dbReference type="PROSITE" id="PS50280"/>
    </source>
</evidence>
<evidence type="ECO:0000256" key="2">
    <source>
        <dbReference type="ARBA" id="ARBA00004286"/>
    </source>
</evidence>
<dbReference type="EC" id="2.1.1.361" evidence="3"/>
<comment type="catalytic activity">
    <reaction evidence="12">
        <text>L-lysyl(20)-[histone H4] + S-adenosyl-L-methionine = N(6)-methyl-L-lysyl(20)-[histone H4] + S-adenosyl-L-homocysteine + H(+)</text>
        <dbReference type="Rhea" id="RHEA:60344"/>
        <dbReference type="Rhea" id="RHEA-COMP:15554"/>
        <dbReference type="Rhea" id="RHEA-COMP:15555"/>
        <dbReference type="ChEBI" id="CHEBI:15378"/>
        <dbReference type="ChEBI" id="CHEBI:29969"/>
        <dbReference type="ChEBI" id="CHEBI:57856"/>
        <dbReference type="ChEBI" id="CHEBI:59789"/>
        <dbReference type="ChEBI" id="CHEBI:61929"/>
        <dbReference type="EC" id="2.1.1.361"/>
    </reaction>
</comment>
<dbReference type="EMBL" id="GDKW01003474">
    <property type="protein sequence ID" value="JAI53121.1"/>
    <property type="molecule type" value="mRNA"/>
</dbReference>
<dbReference type="GO" id="GO:0006357">
    <property type="term" value="P:regulation of transcription by RNA polymerase II"/>
    <property type="evidence" value="ECO:0007669"/>
    <property type="project" value="TreeGrafter"/>
</dbReference>
<dbReference type="InterPro" id="IPR001214">
    <property type="entry name" value="SET_dom"/>
</dbReference>
<evidence type="ECO:0000256" key="12">
    <source>
        <dbReference type="ARBA" id="ARBA00047784"/>
    </source>
</evidence>
<proteinExistence type="evidence at transcript level"/>
<evidence type="ECO:0000256" key="9">
    <source>
        <dbReference type="ARBA" id="ARBA00023015"/>
    </source>
</evidence>
<keyword evidence="8" id="KW-0156">Chromatin regulator</keyword>
<dbReference type="PROSITE" id="PS51571">
    <property type="entry name" value="SAM_MT43_PR_SET"/>
    <property type="match status" value="1"/>
</dbReference>
<keyword evidence="5 15" id="KW-0489">Methyltransferase</keyword>
<dbReference type="SMART" id="SM00317">
    <property type="entry name" value="SET"/>
    <property type="match status" value="1"/>
</dbReference>
<comment type="subcellular location">
    <subcellularLocation>
        <location evidence="2">Chromosome</location>
    </subcellularLocation>
    <subcellularLocation>
        <location evidence="1">Nucleus</location>
    </subcellularLocation>
</comment>
<keyword evidence="4" id="KW-0158">Chromosome</keyword>
<organism evidence="15">
    <name type="scientific">Rhodnius neglectus</name>
    <dbReference type="NCBI Taxonomy" id="72488"/>
    <lineage>
        <taxon>Eukaryota</taxon>
        <taxon>Metazoa</taxon>
        <taxon>Ecdysozoa</taxon>
        <taxon>Arthropoda</taxon>
        <taxon>Hexapoda</taxon>
        <taxon>Insecta</taxon>
        <taxon>Pterygota</taxon>
        <taxon>Neoptera</taxon>
        <taxon>Paraneoptera</taxon>
        <taxon>Hemiptera</taxon>
        <taxon>Heteroptera</taxon>
        <taxon>Panheteroptera</taxon>
        <taxon>Cimicomorpha</taxon>
        <taxon>Reduviidae</taxon>
        <taxon>Triatominae</taxon>
        <taxon>Rhodnius</taxon>
    </lineage>
</organism>
<dbReference type="GO" id="GO:0032259">
    <property type="term" value="P:methylation"/>
    <property type="evidence" value="ECO:0007669"/>
    <property type="project" value="UniProtKB-KW"/>
</dbReference>
<dbReference type="GO" id="GO:0140944">
    <property type="term" value="F:histone H4K20 monomethyltransferase activity"/>
    <property type="evidence" value="ECO:0007669"/>
    <property type="project" value="UniProtKB-EC"/>
</dbReference>
<feature type="compositionally biased region" description="Basic residues" evidence="13">
    <location>
        <begin position="109"/>
        <end position="118"/>
    </location>
</feature>